<dbReference type="OrthoDB" id="25755at2157"/>
<name>E1QNC8_VULDI</name>
<dbReference type="GeneID" id="9751629"/>
<dbReference type="AlphaFoldDB" id="E1QNC8"/>
<sequence>MARVHYDGSFEVDKPRDVVYNFLIDPRNIASVIPGVESVDVIDPDNFRVKASMGVGAIKGTINITAKFTEKKPPESAKVVGRGTGMQSTMDFEIGFRLEEPSPGRTKVNWYFDGNVGGLIGSMGARVLDPVAQKIVQDSVEKLRQRLS</sequence>
<dbReference type="SUPFAM" id="SSF55961">
    <property type="entry name" value="Bet v1-like"/>
    <property type="match status" value="1"/>
</dbReference>
<organism evidence="1 2">
    <name type="scientific">Vulcanisaeta distributa (strain DSM 14429 / JCM 11212 / NBRC 100878 / IC-017)</name>
    <dbReference type="NCBI Taxonomy" id="572478"/>
    <lineage>
        <taxon>Archaea</taxon>
        <taxon>Thermoproteota</taxon>
        <taxon>Thermoprotei</taxon>
        <taxon>Thermoproteales</taxon>
        <taxon>Thermoproteaceae</taxon>
        <taxon>Vulcanisaeta</taxon>
    </lineage>
</organism>
<dbReference type="PANTHER" id="PTHR38588">
    <property type="entry name" value="BLL0334 PROTEIN"/>
    <property type="match status" value="1"/>
</dbReference>
<dbReference type="PANTHER" id="PTHR38588:SF1">
    <property type="entry name" value="BLL0334 PROTEIN"/>
    <property type="match status" value="1"/>
</dbReference>
<gene>
    <name evidence="1" type="ordered locus">Vdis_0705</name>
</gene>
<dbReference type="Pfam" id="PF06240">
    <property type="entry name" value="COXG"/>
    <property type="match status" value="1"/>
</dbReference>
<dbReference type="RefSeq" id="WP_013335823.1">
    <property type="nucleotide sequence ID" value="NC_014537.1"/>
</dbReference>
<dbReference type="HOGENOM" id="CLU_1700193_0_0_2"/>
<keyword evidence="2" id="KW-1185">Reference proteome</keyword>
<dbReference type="STRING" id="572478.Vdis_0705"/>
<dbReference type="KEGG" id="vdi:Vdis_0705"/>
<dbReference type="Gene3D" id="3.30.530.20">
    <property type="match status" value="1"/>
</dbReference>
<dbReference type="InterPro" id="IPR010419">
    <property type="entry name" value="CO_DH_gsu"/>
</dbReference>
<dbReference type="Proteomes" id="UP000006681">
    <property type="component" value="Chromosome"/>
</dbReference>
<accession>E1QNC8</accession>
<evidence type="ECO:0000313" key="1">
    <source>
        <dbReference type="EMBL" id="ADN50098.1"/>
    </source>
</evidence>
<proteinExistence type="predicted"/>
<dbReference type="EMBL" id="CP002100">
    <property type="protein sequence ID" value="ADN50098.1"/>
    <property type="molecule type" value="Genomic_DNA"/>
</dbReference>
<dbReference type="CDD" id="cd05018">
    <property type="entry name" value="CoxG"/>
    <property type="match status" value="1"/>
</dbReference>
<dbReference type="InterPro" id="IPR023393">
    <property type="entry name" value="START-like_dom_sf"/>
</dbReference>
<protein>
    <submittedName>
        <fullName evidence="1">Carbon monoxide dehydrogenase subunit G</fullName>
    </submittedName>
</protein>
<evidence type="ECO:0000313" key="2">
    <source>
        <dbReference type="Proteomes" id="UP000006681"/>
    </source>
</evidence>
<reference evidence="1 2" key="1">
    <citation type="journal article" date="2010" name="Stand. Genomic Sci.">
        <title>Complete genome sequence of Vulcanisaeta distributa type strain (IC-017).</title>
        <authorList>
            <person name="Mavromatis K."/>
            <person name="Sikorski J."/>
            <person name="Pabst E."/>
            <person name="Teshima H."/>
            <person name="Lapidus A."/>
            <person name="Lucas S."/>
            <person name="Nolan M."/>
            <person name="Glavina Del Rio T."/>
            <person name="Cheng J.F."/>
            <person name="Bruce D."/>
            <person name="Goodwin L."/>
            <person name="Pitluck S."/>
            <person name="Liolios K."/>
            <person name="Ivanova N."/>
            <person name="Mikhailova N."/>
            <person name="Pati A."/>
            <person name="Chen A."/>
            <person name="Palaniappan K."/>
            <person name="Land M."/>
            <person name="Hauser L."/>
            <person name="Chang Y.J."/>
            <person name="Jeffries C.D."/>
            <person name="Rohde M."/>
            <person name="Spring S."/>
            <person name="Goker M."/>
            <person name="Wirth R."/>
            <person name="Woyke T."/>
            <person name="Bristow J."/>
            <person name="Eisen J.A."/>
            <person name="Markowitz V."/>
            <person name="Hugenholtz P."/>
            <person name="Klenk H.P."/>
            <person name="Kyrpides N.C."/>
        </authorList>
    </citation>
    <scope>NUCLEOTIDE SEQUENCE [LARGE SCALE GENOMIC DNA]</scope>
    <source>
        <strain evidence="2">DSM 14429 / JCM 11212 / NBRC 100878 / IC-017</strain>
    </source>
</reference>
<reference evidence="2" key="2">
    <citation type="journal article" date="2010" name="Stand. Genomic Sci.">
        <title>Complete genome sequence of Vulcanisaeta distributa type strain (IC-017T).</title>
        <authorList>
            <person name="Mavromatis K."/>
            <person name="Sikorski J."/>
            <person name="Pabst E."/>
            <person name="Teshima H."/>
            <person name="Lapidus A."/>
            <person name="Lucas S."/>
            <person name="Nolan M."/>
            <person name="Glavina Del Rio T."/>
            <person name="Cheng J."/>
            <person name="Bruce D."/>
            <person name="Goodwin L."/>
            <person name="Pitluck S."/>
            <person name="Liolios K."/>
            <person name="Ivanova N."/>
            <person name="Mikhailova N."/>
            <person name="Pati A."/>
            <person name="Chen A."/>
            <person name="Palaniappan K."/>
            <person name="Land M."/>
            <person name="Hauser L."/>
            <person name="Chang Y."/>
            <person name="Jeffries C."/>
            <person name="Rohde M."/>
            <person name="Spring S."/>
            <person name="Goker M."/>
            <person name="Wirth R."/>
            <person name="Woyke T."/>
            <person name="Bristow J."/>
            <person name="Eisen J."/>
            <person name="Markowitz V."/>
            <person name="Hugenholtz P."/>
            <person name="Klenk H."/>
            <person name="Kyrpides N."/>
        </authorList>
    </citation>
    <scope>NUCLEOTIDE SEQUENCE [LARGE SCALE GENOMIC DNA]</scope>
    <source>
        <strain evidence="2">DSM 14429 / JCM 11212 / NBRC 100878 / IC-017</strain>
    </source>
</reference>
<dbReference type="eggNOG" id="arCOG01927">
    <property type="taxonomic scope" value="Archaea"/>
</dbReference>